<feature type="non-terminal residue" evidence="3">
    <location>
        <position position="1"/>
    </location>
</feature>
<dbReference type="Pfam" id="PF25304">
    <property type="entry name" value="WHD_eIF2D"/>
    <property type="match status" value="1"/>
</dbReference>
<accession>A0A7J6TSZ8</accession>
<dbReference type="GO" id="GO:0001731">
    <property type="term" value="P:formation of translation preinitiation complex"/>
    <property type="evidence" value="ECO:0007669"/>
    <property type="project" value="InterPro"/>
</dbReference>
<comment type="caution">
    <text evidence="3">The sequence shown here is derived from an EMBL/GenBank/DDBJ whole genome shotgun (WGS) entry which is preliminary data.</text>
</comment>
<evidence type="ECO:0000313" key="4">
    <source>
        <dbReference type="Proteomes" id="UP000553632"/>
    </source>
</evidence>
<reference evidence="3 4" key="1">
    <citation type="submission" date="2020-04" db="EMBL/GenBank/DDBJ databases">
        <title>Perkinsus olseni comparative genomics.</title>
        <authorList>
            <person name="Bogema D.R."/>
        </authorList>
    </citation>
    <scope>NUCLEOTIDE SEQUENCE [LARGE SCALE GENOMIC DNA]</scope>
    <source>
        <strain evidence="3 4">ATCC PRA-207</strain>
    </source>
</reference>
<evidence type="ECO:0000256" key="1">
    <source>
        <dbReference type="SAM" id="MobiDB-lite"/>
    </source>
</evidence>
<protein>
    <submittedName>
        <fullName evidence="3">Eukaryotic translation initiation factor 2D</fullName>
    </submittedName>
</protein>
<dbReference type="GO" id="GO:0003743">
    <property type="term" value="F:translation initiation factor activity"/>
    <property type="evidence" value="ECO:0007669"/>
    <property type="project" value="UniProtKB-KW"/>
</dbReference>
<dbReference type="InterPro" id="IPR039757">
    <property type="entry name" value="EIF2D"/>
</dbReference>
<feature type="domain" description="eIF2D winged helix" evidence="2">
    <location>
        <begin position="61"/>
        <end position="154"/>
    </location>
</feature>
<dbReference type="Proteomes" id="UP000553632">
    <property type="component" value="Unassembled WGS sequence"/>
</dbReference>
<evidence type="ECO:0000259" key="2">
    <source>
        <dbReference type="Pfam" id="PF25304"/>
    </source>
</evidence>
<keyword evidence="3" id="KW-0396">Initiation factor</keyword>
<gene>
    <name evidence="3" type="primary">EIF2D_2</name>
    <name evidence="3" type="ORF">FOZ63_015853</name>
</gene>
<dbReference type="InterPro" id="IPR057429">
    <property type="entry name" value="WH_eIF2D"/>
</dbReference>
<keyword evidence="4" id="KW-1185">Reference proteome</keyword>
<proteinExistence type="predicted"/>
<evidence type="ECO:0000313" key="3">
    <source>
        <dbReference type="EMBL" id="KAF4748343.1"/>
    </source>
</evidence>
<dbReference type="PANTHER" id="PTHR12217:SF4">
    <property type="entry name" value="EUKARYOTIC TRANSLATION INITIATION FACTOR 2D"/>
    <property type="match status" value="1"/>
</dbReference>
<dbReference type="PANTHER" id="PTHR12217">
    <property type="entry name" value="EUKARYOTIC TRANSLATION INITIATION FACTOR 2D"/>
    <property type="match status" value="1"/>
</dbReference>
<feature type="region of interest" description="Disordered" evidence="1">
    <location>
        <begin position="1"/>
        <end position="53"/>
    </location>
</feature>
<sequence>GQLVPPSQNQQSDESPVDGSTSSREVVQESASPESTEESGAEKTQEAAASGSETMVQAQYDELVRYAVIEVLANIDKSSLPVQAAVLYSDAQKSCSDLRKRPDLLSRLAELGPEVKNAENIRVDIKKTSWRKVGKLLRELEKEGILKMKDKRGGLVAEGLGGLLITAAGDVCT</sequence>
<organism evidence="3 4">
    <name type="scientific">Perkinsus olseni</name>
    <name type="common">Perkinsus atlanticus</name>
    <dbReference type="NCBI Taxonomy" id="32597"/>
    <lineage>
        <taxon>Eukaryota</taxon>
        <taxon>Sar</taxon>
        <taxon>Alveolata</taxon>
        <taxon>Perkinsozoa</taxon>
        <taxon>Perkinsea</taxon>
        <taxon>Perkinsida</taxon>
        <taxon>Perkinsidae</taxon>
        <taxon>Perkinsus</taxon>
    </lineage>
</organism>
<keyword evidence="3" id="KW-0648">Protein biosynthesis</keyword>
<feature type="compositionally biased region" description="Polar residues" evidence="1">
    <location>
        <begin position="1"/>
        <end position="34"/>
    </location>
</feature>
<dbReference type="AlphaFoldDB" id="A0A7J6TSZ8"/>
<dbReference type="EMBL" id="JABANO010008559">
    <property type="protein sequence ID" value="KAF4748343.1"/>
    <property type="molecule type" value="Genomic_DNA"/>
</dbReference>
<name>A0A7J6TSZ8_PEROL</name>